<feature type="transmembrane region" description="Helical" evidence="1">
    <location>
        <begin position="143"/>
        <end position="162"/>
    </location>
</feature>
<comment type="caution">
    <text evidence="2">The sequence shown here is derived from an EMBL/GenBank/DDBJ whole genome shotgun (WGS) entry which is preliminary data.</text>
</comment>
<dbReference type="EMBL" id="AZAC01000004">
    <property type="protein sequence ID" value="KIX15201.1"/>
    <property type="molecule type" value="Genomic_DNA"/>
</dbReference>
<dbReference type="RefSeq" id="WP_044347014.1">
    <property type="nucleotide sequence ID" value="NZ_AZAC01000004.1"/>
</dbReference>
<dbReference type="AlphaFoldDB" id="A0A0D2JHI1"/>
<keyword evidence="3" id="KW-1185">Reference proteome</keyword>
<dbReference type="InParanoid" id="A0A0D2JHI1"/>
<name>A0A0D2JHI1_9BACT</name>
<keyword evidence="1" id="KW-1133">Transmembrane helix</keyword>
<organism evidence="2 3">
    <name type="scientific">Dethiosulfatarculus sandiegensis</name>
    <dbReference type="NCBI Taxonomy" id="1429043"/>
    <lineage>
        <taxon>Bacteria</taxon>
        <taxon>Pseudomonadati</taxon>
        <taxon>Thermodesulfobacteriota</taxon>
        <taxon>Desulfarculia</taxon>
        <taxon>Desulfarculales</taxon>
        <taxon>Desulfarculaceae</taxon>
        <taxon>Dethiosulfatarculus</taxon>
    </lineage>
</organism>
<keyword evidence="1" id="KW-0472">Membrane</keyword>
<evidence type="ECO:0000313" key="2">
    <source>
        <dbReference type="EMBL" id="KIX15201.1"/>
    </source>
</evidence>
<protein>
    <submittedName>
        <fullName evidence="2">Uncharacterized protein</fullName>
    </submittedName>
</protein>
<keyword evidence="1" id="KW-0812">Transmembrane</keyword>
<accession>A0A0D2JHI1</accession>
<feature type="transmembrane region" description="Helical" evidence="1">
    <location>
        <begin position="182"/>
        <end position="201"/>
    </location>
</feature>
<reference evidence="2 3" key="1">
    <citation type="submission" date="2013-11" db="EMBL/GenBank/DDBJ databases">
        <title>Metagenomic analysis of a methanogenic consortium involved in long chain n-alkane degradation.</title>
        <authorList>
            <person name="Davidova I.A."/>
            <person name="Callaghan A.V."/>
            <person name="Wawrik B."/>
            <person name="Pruitt S."/>
            <person name="Marks C."/>
            <person name="Duncan K.E."/>
            <person name="Suflita J.M."/>
        </authorList>
    </citation>
    <scope>NUCLEOTIDE SEQUENCE [LARGE SCALE GENOMIC DNA]</scope>
    <source>
        <strain evidence="2 3">SPR</strain>
    </source>
</reference>
<evidence type="ECO:0000313" key="3">
    <source>
        <dbReference type="Proteomes" id="UP000032233"/>
    </source>
</evidence>
<evidence type="ECO:0000256" key="1">
    <source>
        <dbReference type="SAM" id="Phobius"/>
    </source>
</evidence>
<dbReference type="STRING" id="1429043.X474_04815"/>
<dbReference type="Proteomes" id="UP000032233">
    <property type="component" value="Unassembled WGS sequence"/>
</dbReference>
<dbReference type="PATRIC" id="fig|1429043.3.peg.1028"/>
<proteinExistence type="predicted"/>
<gene>
    <name evidence="2" type="ORF">X474_04815</name>
</gene>
<sequence>MEVDCYLIGIGGTGAKCVESFIHLAAANLLPSSVRIGLVDQDESNGNLARCKDTLGLYTKLYQDLRSGHNSLKGSPFLKTDLTYPYDKQGDPGEISVWCPVSSVRNLDALFRSEAMSPEVKYLYQCLFSPNDRIADLKVGFRGRPYIGAAAFLASTMAGTPFDKMIMQKVKDSIQKGNQARIYLLGSIFGGTGAAGMPVIARRLHKAMSGLGRKESLKIGGCMMLPYFQFGSKREEDMLAASDGAFIEQTQGALKYYHRLLLSEHYEESPLFDSLSFLGWNPLINLGYFAEGNQAQVNPSLLPELYAALAATRFFANPLPGNLIAKRPEEKISWYDLPALDYGNPSGLTVREGVGSLVRFCFAYLASYFPFMKPENASNYENQPWWRRLLAKKQVSPTDATTSDTLQSLEKYSKMVLQWGASLSYLPLPESQQRADLFQVKAFAQRPRALQPGQVQLMDYRGFQREEFSDLVKMGKGLSLEDVYEKMCTRQQGKSMASKMELDGLGWFVGHLYHHCRIYDDQKNRFNQAA</sequence>
<dbReference type="OrthoDB" id="505455at2"/>